<keyword evidence="2" id="KW-1185">Reference proteome</keyword>
<protein>
    <submittedName>
        <fullName evidence="1">43630_t:CDS:1</fullName>
    </submittedName>
</protein>
<evidence type="ECO:0000313" key="2">
    <source>
        <dbReference type="Proteomes" id="UP000789901"/>
    </source>
</evidence>
<reference evidence="1 2" key="1">
    <citation type="submission" date="2021-06" db="EMBL/GenBank/DDBJ databases">
        <authorList>
            <person name="Kallberg Y."/>
            <person name="Tangrot J."/>
            <person name="Rosling A."/>
        </authorList>
    </citation>
    <scope>NUCLEOTIDE SEQUENCE [LARGE SCALE GENOMIC DNA]</scope>
    <source>
        <strain evidence="1 2">120-4 pot B 10/14</strain>
    </source>
</reference>
<sequence>MNNPGFNDVPASPDNRNVVIGQDKNAIIILLVANGATNYHDTVFMFRDAPALAACGIVLPQCQNDLIWLLNLINC</sequence>
<comment type="caution">
    <text evidence="1">The sequence shown here is derived from an EMBL/GenBank/DDBJ whole genome shotgun (WGS) entry which is preliminary data.</text>
</comment>
<dbReference type="Proteomes" id="UP000789901">
    <property type="component" value="Unassembled WGS sequence"/>
</dbReference>
<dbReference type="EMBL" id="CAJVQB010041387">
    <property type="protein sequence ID" value="CAG8829462.1"/>
    <property type="molecule type" value="Genomic_DNA"/>
</dbReference>
<name>A0ABN7WEF8_GIGMA</name>
<evidence type="ECO:0000313" key="1">
    <source>
        <dbReference type="EMBL" id="CAG8829462.1"/>
    </source>
</evidence>
<proteinExistence type="predicted"/>
<organism evidence="1 2">
    <name type="scientific">Gigaspora margarita</name>
    <dbReference type="NCBI Taxonomy" id="4874"/>
    <lineage>
        <taxon>Eukaryota</taxon>
        <taxon>Fungi</taxon>
        <taxon>Fungi incertae sedis</taxon>
        <taxon>Mucoromycota</taxon>
        <taxon>Glomeromycotina</taxon>
        <taxon>Glomeromycetes</taxon>
        <taxon>Diversisporales</taxon>
        <taxon>Gigasporaceae</taxon>
        <taxon>Gigaspora</taxon>
    </lineage>
</organism>
<gene>
    <name evidence="1" type="ORF">GMARGA_LOCUS29994</name>
</gene>
<accession>A0ABN7WEF8</accession>